<dbReference type="SUPFAM" id="SSF53474">
    <property type="entry name" value="alpha/beta-Hydrolases"/>
    <property type="match status" value="1"/>
</dbReference>
<name>A0ABD3XVF1_SINWO</name>
<evidence type="ECO:0000313" key="12">
    <source>
        <dbReference type="Proteomes" id="UP001634394"/>
    </source>
</evidence>
<dbReference type="InterPro" id="IPR019363">
    <property type="entry name" value="LDAH"/>
</dbReference>
<dbReference type="EMBL" id="JBJQND010000001">
    <property type="protein sequence ID" value="KAL3890214.1"/>
    <property type="molecule type" value="Genomic_DNA"/>
</dbReference>
<dbReference type="GO" id="GO:0004771">
    <property type="term" value="F:sterol ester esterase activity"/>
    <property type="evidence" value="ECO:0007669"/>
    <property type="project" value="UniProtKB-EC"/>
</dbReference>
<comment type="catalytic activity">
    <reaction evidence="10">
        <text>a cholesterol ester + H2O = cholesterol + a fatty acid + H(+)</text>
        <dbReference type="Rhea" id="RHEA:36403"/>
        <dbReference type="ChEBI" id="CHEBI:15377"/>
        <dbReference type="ChEBI" id="CHEBI:15378"/>
        <dbReference type="ChEBI" id="CHEBI:16113"/>
        <dbReference type="ChEBI" id="CHEBI:17002"/>
        <dbReference type="ChEBI" id="CHEBI:28868"/>
        <dbReference type="EC" id="3.1.1.13"/>
    </reaction>
    <physiologicalReaction direction="left-to-right" evidence="10">
        <dbReference type="Rhea" id="RHEA:36404"/>
    </physiologicalReaction>
</comment>
<evidence type="ECO:0000256" key="10">
    <source>
        <dbReference type="ARBA" id="ARBA00049527"/>
    </source>
</evidence>
<dbReference type="GO" id="GO:0005811">
    <property type="term" value="C:lipid droplet"/>
    <property type="evidence" value="ECO:0007669"/>
    <property type="project" value="UniProtKB-SubCell"/>
</dbReference>
<keyword evidence="6" id="KW-0378">Hydrolase</keyword>
<evidence type="ECO:0000256" key="1">
    <source>
        <dbReference type="ARBA" id="ARBA00004240"/>
    </source>
</evidence>
<comment type="similarity">
    <text evidence="3">Belongs to the AB hydrolase superfamily. LDAH family.</text>
</comment>
<evidence type="ECO:0000256" key="3">
    <source>
        <dbReference type="ARBA" id="ARBA00008300"/>
    </source>
</evidence>
<evidence type="ECO:0000256" key="4">
    <source>
        <dbReference type="ARBA" id="ARBA00019242"/>
    </source>
</evidence>
<proteinExistence type="inferred from homology"/>
<reference evidence="11 12" key="1">
    <citation type="submission" date="2024-11" db="EMBL/GenBank/DDBJ databases">
        <title>Chromosome-level genome assembly of the freshwater bivalve Anodonta woodiana.</title>
        <authorList>
            <person name="Chen X."/>
        </authorList>
    </citation>
    <scope>NUCLEOTIDE SEQUENCE [LARGE SCALE GENOMIC DNA]</scope>
    <source>
        <strain evidence="11">MN2024</strain>
        <tissue evidence="11">Gills</tissue>
    </source>
</reference>
<evidence type="ECO:0000256" key="5">
    <source>
        <dbReference type="ARBA" id="ARBA00022677"/>
    </source>
</evidence>
<gene>
    <name evidence="11" type="ORF">ACJMK2_002505</name>
</gene>
<dbReference type="InterPro" id="IPR029058">
    <property type="entry name" value="AB_hydrolase_fold"/>
</dbReference>
<protein>
    <recommendedName>
        <fullName evidence="4">Lipid droplet-associated hydrolase</fullName>
        <ecNumber evidence="9">3.1.1.13</ecNumber>
    </recommendedName>
    <alternativeName>
        <fullName evidence="8">Lipid droplet-associated serine hydrolase</fullName>
    </alternativeName>
</protein>
<dbReference type="GO" id="GO:0005783">
    <property type="term" value="C:endoplasmic reticulum"/>
    <property type="evidence" value="ECO:0007669"/>
    <property type="project" value="UniProtKB-SubCell"/>
</dbReference>
<evidence type="ECO:0000256" key="9">
    <source>
        <dbReference type="ARBA" id="ARBA00039150"/>
    </source>
</evidence>
<keyword evidence="5" id="KW-0551">Lipid droplet</keyword>
<evidence type="ECO:0000256" key="2">
    <source>
        <dbReference type="ARBA" id="ARBA00004502"/>
    </source>
</evidence>
<dbReference type="Proteomes" id="UP001634394">
    <property type="component" value="Unassembled WGS sequence"/>
</dbReference>
<dbReference type="PANTHER" id="PTHR13390">
    <property type="entry name" value="LIPASE"/>
    <property type="match status" value="1"/>
</dbReference>
<organism evidence="11 12">
    <name type="scientific">Sinanodonta woodiana</name>
    <name type="common">Chinese pond mussel</name>
    <name type="synonym">Anodonta woodiana</name>
    <dbReference type="NCBI Taxonomy" id="1069815"/>
    <lineage>
        <taxon>Eukaryota</taxon>
        <taxon>Metazoa</taxon>
        <taxon>Spiralia</taxon>
        <taxon>Lophotrochozoa</taxon>
        <taxon>Mollusca</taxon>
        <taxon>Bivalvia</taxon>
        <taxon>Autobranchia</taxon>
        <taxon>Heteroconchia</taxon>
        <taxon>Palaeoheterodonta</taxon>
        <taxon>Unionida</taxon>
        <taxon>Unionoidea</taxon>
        <taxon>Unionidae</taxon>
        <taxon>Unioninae</taxon>
        <taxon>Sinanodonta</taxon>
    </lineage>
</organism>
<keyword evidence="12" id="KW-1185">Reference proteome</keyword>
<comment type="caution">
    <text evidence="11">The sequence shown here is derived from an EMBL/GenBank/DDBJ whole genome shotgun (WGS) entry which is preliminary data.</text>
</comment>
<keyword evidence="7" id="KW-0256">Endoplasmic reticulum</keyword>
<evidence type="ECO:0000256" key="7">
    <source>
        <dbReference type="ARBA" id="ARBA00022824"/>
    </source>
</evidence>
<dbReference type="AlphaFoldDB" id="A0ABD3XVF1"/>
<sequence length="368" mass="42394">MPTISDSVMHVIANKVSHPKNSVPYLNYKVVITLRKWMLLFCFNSRTFDTSSKTEMAESEFIVINGIATQVLKYGAISKKAEKKFLFLIIPGNPGVAEYYEHFMQVLYENSGKRVPVWAIAHTGHVSIPKEHSTTSQMDVHHLNKVCSLEGQVQNKVSFIRQYIPKDVSLILIGHSIGCYMIIKMLEEVDQSHVHRCFLLFPTIERMKTSPNGIVATPILKYLRWLVTSFVYCTSYLSPASKYKLLAWYFKDKNVNPCILNASMHLFDPLCAGNAMYMAHQEMQTVDKLDVDLIQKHLSKLSFYYGQSDRWCPKEYCHGMRKSFFHGDIRLCEKGFSHAFVIDASREMADTVWEWLHTSLDPKDELLK</sequence>
<evidence type="ECO:0000256" key="6">
    <source>
        <dbReference type="ARBA" id="ARBA00022801"/>
    </source>
</evidence>
<evidence type="ECO:0000256" key="8">
    <source>
        <dbReference type="ARBA" id="ARBA00031924"/>
    </source>
</evidence>
<comment type="subcellular location">
    <subcellularLocation>
        <location evidence="1">Endoplasmic reticulum</location>
    </subcellularLocation>
    <subcellularLocation>
        <location evidence="2">Lipid droplet</location>
    </subcellularLocation>
</comment>
<accession>A0ABD3XVF1</accession>
<dbReference type="Gene3D" id="3.40.50.1820">
    <property type="entry name" value="alpha/beta hydrolase"/>
    <property type="match status" value="1"/>
</dbReference>
<dbReference type="PANTHER" id="PTHR13390:SF0">
    <property type="entry name" value="LIPID DROPLET-ASSOCIATED HYDROLASE"/>
    <property type="match status" value="1"/>
</dbReference>
<dbReference type="Pfam" id="PF10230">
    <property type="entry name" value="LIDHydrolase"/>
    <property type="match status" value="1"/>
</dbReference>
<evidence type="ECO:0000313" key="11">
    <source>
        <dbReference type="EMBL" id="KAL3890214.1"/>
    </source>
</evidence>
<dbReference type="GO" id="GO:0034389">
    <property type="term" value="P:lipid droplet organization"/>
    <property type="evidence" value="ECO:0007669"/>
    <property type="project" value="UniProtKB-ARBA"/>
</dbReference>
<dbReference type="EC" id="3.1.1.13" evidence="9"/>
<dbReference type="FunFam" id="3.40.50.1820:FF:000068">
    <property type="entry name" value="Lipid droplet associated hydrolase"/>
    <property type="match status" value="1"/>
</dbReference>